<dbReference type="InterPro" id="IPR007219">
    <property type="entry name" value="XnlR_reg_dom"/>
</dbReference>
<evidence type="ECO:0000256" key="1">
    <source>
        <dbReference type="ARBA" id="ARBA00022723"/>
    </source>
</evidence>
<dbReference type="Proteomes" id="UP000053593">
    <property type="component" value="Unassembled WGS sequence"/>
</dbReference>
<keyword evidence="1" id="KW-0479">Metal-binding</keyword>
<accession>A0A0D0BPG0</accession>
<evidence type="ECO:0000256" key="4">
    <source>
        <dbReference type="ARBA" id="ARBA00023163"/>
    </source>
</evidence>
<organism evidence="8 9">
    <name type="scientific">Collybiopsis luxurians FD-317 M1</name>
    <dbReference type="NCBI Taxonomy" id="944289"/>
    <lineage>
        <taxon>Eukaryota</taxon>
        <taxon>Fungi</taxon>
        <taxon>Dikarya</taxon>
        <taxon>Basidiomycota</taxon>
        <taxon>Agaricomycotina</taxon>
        <taxon>Agaricomycetes</taxon>
        <taxon>Agaricomycetidae</taxon>
        <taxon>Agaricales</taxon>
        <taxon>Marasmiineae</taxon>
        <taxon>Omphalotaceae</taxon>
        <taxon>Collybiopsis</taxon>
        <taxon>Collybiopsis luxurians</taxon>
    </lineage>
</organism>
<dbReference type="HOGENOM" id="CLU_397430_0_0_1"/>
<proteinExistence type="predicted"/>
<gene>
    <name evidence="8" type="ORF">GYMLUDRAFT_265822</name>
</gene>
<feature type="region of interest" description="Disordered" evidence="6">
    <location>
        <begin position="75"/>
        <end position="106"/>
    </location>
</feature>
<name>A0A0D0BPG0_9AGAR</name>
<dbReference type="GO" id="GO:0006351">
    <property type="term" value="P:DNA-templated transcription"/>
    <property type="evidence" value="ECO:0007669"/>
    <property type="project" value="InterPro"/>
</dbReference>
<keyword evidence="9" id="KW-1185">Reference proteome</keyword>
<dbReference type="OrthoDB" id="1405595at2759"/>
<dbReference type="GO" id="GO:0008270">
    <property type="term" value="F:zinc ion binding"/>
    <property type="evidence" value="ECO:0007669"/>
    <property type="project" value="InterPro"/>
</dbReference>
<keyword evidence="5" id="KW-0539">Nucleus</keyword>
<sequence length="696" mass="77962">MSGDIYTQDTPQSTYAIAADISLLVVIFWPATGSPVARLARVEKPCTRRGIVCDYTNDPEVSRAKLLKAVRARLRRDGSNTPSTSESVDSDCSQMSTLDVSSPTSTGTDFEYSLTVMQTASLASTSPNQSLTDFNQEVAEGLLHSATDGSLENFSSEFVETWMQCASTASTFDVESGASPEVIPNLMDQPFHATEIDPNTNTNPFNIALLDPFTSGPLNFTTLKKADQSMVTPTVVASPASTAPLLEQPFSLADIPPAVNLEQTVKHQFAHATEAELCIYMHFFFSSFSLKIPIIHEATWTEKDRPLVLLTVMQACGALFVRTKQAKSFIRHTLMIGREEIIKQYCNSVDPTMQIDLIFALALLQCLGIFCQQKERRTASALYHGMIKQQQMITRSGVLQVLQSWKCPEFFDEIPVDEAWRSWTRYESIKRLCCLTHLQECDFIIFFAIPPSTPHAFEGPLPCDEELWRASTAQDWVTSLRTTSQYGSPTIRLRGANAQVIVGSLYDQLATLMPPLNGPIPEFAQYLLIHEILGQLFLGSYIHAMTAATVPDMLLGGKSALENICSYHQNALQNWFLSWQKGLQSSSIHRYWTADSLCYYRLALLTLQLLKEESLPSLTLQGYWPKAEELRFQVLRKWLHSVWGSRQTEQLDVSMMQEDMTKMHQLYKSMEARVTEISTDGAETEDINGFLGVFIQ</sequence>
<evidence type="ECO:0000256" key="5">
    <source>
        <dbReference type="ARBA" id="ARBA00023242"/>
    </source>
</evidence>
<evidence type="ECO:0000313" key="8">
    <source>
        <dbReference type="EMBL" id="KIK51469.1"/>
    </source>
</evidence>
<evidence type="ECO:0000256" key="2">
    <source>
        <dbReference type="ARBA" id="ARBA00022833"/>
    </source>
</evidence>
<dbReference type="Pfam" id="PF04082">
    <property type="entry name" value="Fungal_trans"/>
    <property type="match status" value="1"/>
</dbReference>
<dbReference type="GO" id="GO:0003677">
    <property type="term" value="F:DNA binding"/>
    <property type="evidence" value="ECO:0007669"/>
    <property type="project" value="InterPro"/>
</dbReference>
<feature type="compositionally biased region" description="Polar residues" evidence="6">
    <location>
        <begin position="79"/>
        <end position="106"/>
    </location>
</feature>
<evidence type="ECO:0000259" key="7">
    <source>
        <dbReference type="Pfam" id="PF04082"/>
    </source>
</evidence>
<evidence type="ECO:0000256" key="3">
    <source>
        <dbReference type="ARBA" id="ARBA00023015"/>
    </source>
</evidence>
<dbReference type="PANTHER" id="PTHR47660">
    <property type="entry name" value="TRANSCRIPTION FACTOR WITH C2H2 AND ZN(2)-CYS(6) DNA BINDING DOMAIN (EUROFUNG)-RELATED-RELATED"/>
    <property type="match status" value="1"/>
</dbReference>
<evidence type="ECO:0000313" key="9">
    <source>
        <dbReference type="Proteomes" id="UP000053593"/>
    </source>
</evidence>
<keyword evidence="4" id="KW-0804">Transcription</keyword>
<keyword evidence="2" id="KW-0862">Zinc</keyword>
<evidence type="ECO:0000256" key="6">
    <source>
        <dbReference type="SAM" id="MobiDB-lite"/>
    </source>
</evidence>
<feature type="domain" description="Xylanolytic transcriptional activator regulatory" evidence="7">
    <location>
        <begin position="282"/>
        <end position="480"/>
    </location>
</feature>
<reference evidence="8 9" key="1">
    <citation type="submission" date="2014-04" db="EMBL/GenBank/DDBJ databases">
        <title>Evolutionary Origins and Diversification of the Mycorrhizal Mutualists.</title>
        <authorList>
            <consortium name="DOE Joint Genome Institute"/>
            <consortium name="Mycorrhizal Genomics Consortium"/>
            <person name="Kohler A."/>
            <person name="Kuo A."/>
            <person name="Nagy L.G."/>
            <person name="Floudas D."/>
            <person name="Copeland A."/>
            <person name="Barry K.W."/>
            <person name="Cichocki N."/>
            <person name="Veneault-Fourrey C."/>
            <person name="LaButti K."/>
            <person name="Lindquist E.A."/>
            <person name="Lipzen A."/>
            <person name="Lundell T."/>
            <person name="Morin E."/>
            <person name="Murat C."/>
            <person name="Riley R."/>
            <person name="Ohm R."/>
            <person name="Sun H."/>
            <person name="Tunlid A."/>
            <person name="Henrissat B."/>
            <person name="Grigoriev I.V."/>
            <person name="Hibbett D.S."/>
            <person name="Martin F."/>
        </authorList>
    </citation>
    <scope>NUCLEOTIDE SEQUENCE [LARGE SCALE GENOMIC DNA]</scope>
    <source>
        <strain evidence="8 9">FD-317 M1</strain>
    </source>
</reference>
<protein>
    <recommendedName>
        <fullName evidence="7">Xylanolytic transcriptional activator regulatory domain-containing protein</fullName>
    </recommendedName>
</protein>
<keyword evidence="3" id="KW-0805">Transcription regulation</keyword>
<dbReference type="EMBL" id="KN834863">
    <property type="protein sequence ID" value="KIK51469.1"/>
    <property type="molecule type" value="Genomic_DNA"/>
</dbReference>
<dbReference type="AlphaFoldDB" id="A0A0D0BPG0"/>